<dbReference type="Gene3D" id="3.40.190.10">
    <property type="entry name" value="Periplasmic binding protein-like II"/>
    <property type="match status" value="1"/>
</dbReference>
<evidence type="ECO:0000313" key="3">
    <source>
        <dbReference type="Proteomes" id="UP000290287"/>
    </source>
</evidence>
<dbReference type="SUPFAM" id="SSF53850">
    <property type="entry name" value="Periplasmic binding protein-like II"/>
    <property type="match status" value="1"/>
</dbReference>
<dbReference type="OrthoDB" id="9801912at2"/>
<protein>
    <recommendedName>
        <fullName evidence="1">Solute-binding protein family 5 domain-containing protein</fullName>
    </recommendedName>
</protein>
<evidence type="ECO:0000313" key="2">
    <source>
        <dbReference type="EMBL" id="RXJ73901.1"/>
    </source>
</evidence>
<dbReference type="Pfam" id="PF00496">
    <property type="entry name" value="SBP_bac_5"/>
    <property type="match status" value="1"/>
</dbReference>
<proteinExistence type="predicted"/>
<keyword evidence="3" id="KW-1185">Reference proteome</keyword>
<organism evidence="2 3">
    <name type="scientific">Veronia nyctiphanis</name>
    <dbReference type="NCBI Taxonomy" id="1278244"/>
    <lineage>
        <taxon>Bacteria</taxon>
        <taxon>Pseudomonadati</taxon>
        <taxon>Pseudomonadota</taxon>
        <taxon>Gammaproteobacteria</taxon>
        <taxon>Vibrionales</taxon>
        <taxon>Vibrionaceae</taxon>
        <taxon>Veronia</taxon>
    </lineage>
</organism>
<gene>
    <name evidence="2" type="ORF">CS022_06290</name>
</gene>
<dbReference type="EMBL" id="PEIB01000005">
    <property type="protein sequence ID" value="RXJ73901.1"/>
    <property type="molecule type" value="Genomic_DNA"/>
</dbReference>
<reference evidence="2 3" key="1">
    <citation type="submission" date="2017-10" db="EMBL/GenBank/DDBJ databases">
        <title>Nyctiphanis sp. nov., isolated from the stomach of the euphausiid Nyctiphanes simplex (Hansen, 1911) in the Gulf of California.</title>
        <authorList>
            <person name="Gomez-Gil B."/>
            <person name="Aguilar-Mendez M."/>
            <person name="Lopez-Cortes A."/>
            <person name="Gomez-Gutierrez J."/>
            <person name="Roque A."/>
            <person name="Lang E."/>
            <person name="Gonzalez-Castillo A."/>
        </authorList>
    </citation>
    <scope>NUCLEOTIDE SEQUENCE [LARGE SCALE GENOMIC DNA]</scope>
    <source>
        <strain evidence="2 3">CAIM 600</strain>
    </source>
</reference>
<dbReference type="AlphaFoldDB" id="A0A4Q0YXV6"/>
<name>A0A4Q0YXV6_9GAMM</name>
<sequence>MLDYPQIASNDQLIDTLSQGKIDWASAFIPDIDRNYAAYSPNHQYHPEVSSVVSLLLNFDAPDQEVRQLINDVRFRRALSMIIDRKLLINIAVFGQGEIAATPSGLEQDSAIGLTALTASNTTITSAIIQMQEKNCWMRWGLLTAMRMDIGICLRAVLSTCRSLLQKAGLILIPPVKSLRKWQK</sequence>
<dbReference type="Gene3D" id="3.10.105.10">
    <property type="entry name" value="Dipeptide-binding Protein, Domain 3"/>
    <property type="match status" value="1"/>
</dbReference>
<evidence type="ECO:0000259" key="1">
    <source>
        <dbReference type="Pfam" id="PF00496"/>
    </source>
</evidence>
<dbReference type="InterPro" id="IPR000914">
    <property type="entry name" value="SBP_5_dom"/>
</dbReference>
<accession>A0A4Q0YXV6</accession>
<feature type="domain" description="Solute-binding protein family 5" evidence="1">
    <location>
        <begin position="6"/>
        <end position="103"/>
    </location>
</feature>
<comment type="caution">
    <text evidence="2">The sequence shown here is derived from an EMBL/GenBank/DDBJ whole genome shotgun (WGS) entry which is preliminary data.</text>
</comment>
<dbReference type="Proteomes" id="UP000290287">
    <property type="component" value="Unassembled WGS sequence"/>
</dbReference>